<dbReference type="Proteomes" id="UP000011087">
    <property type="component" value="Unassembled WGS sequence"/>
</dbReference>
<sequence>MNTVLWEGNSAEESLERFVSQELMLLKFHKRMFARDIHLINSKASDIKPFHITAIPKNQGTSPLGLSANKFYYTLVKLYGNFPRIYQERKGDVLYQSESIRSTCLQGIVQMAVKLLFLAKICGREIDRAIVSHYLDSIETSVRNAAKLQYENLPHLITCTEHSSTGSAVLLGFVDSCLLSCRQVLSCITKYGDGASASDNYVL</sequence>
<keyword evidence="3" id="KW-1185">Reference proteome</keyword>
<dbReference type="EMBL" id="JH993060">
    <property type="protein sequence ID" value="EKX37405.1"/>
    <property type="molecule type" value="Genomic_DNA"/>
</dbReference>
<name>L1INL6_GUITC</name>
<accession>L1INL6</accession>
<evidence type="ECO:0000313" key="2">
    <source>
        <dbReference type="EnsemblProtists" id="EKX37405"/>
    </source>
</evidence>
<evidence type="ECO:0000313" key="3">
    <source>
        <dbReference type="Proteomes" id="UP000011087"/>
    </source>
</evidence>
<reference evidence="1 3" key="1">
    <citation type="journal article" date="2012" name="Nature">
        <title>Algal genomes reveal evolutionary mosaicism and the fate of nucleomorphs.</title>
        <authorList>
            <consortium name="DOE Joint Genome Institute"/>
            <person name="Curtis B.A."/>
            <person name="Tanifuji G."/>
            <person name="Burki F."/>
            <person name="Gruber A."/>
            <person name="Irimia M."/>
            <person name="Maruyama S."/>
            <person name="Arias M.C."/>
            <person name="Ball S.G."/>
            <person name="Gile G.H."/>
            <person name="Hirakawa Y."/>
            <person name="Hopkins J.F."/>
            <person name="Kuo A."/>
            <person name="Rensing S.A."/>
            <person name="Schmutz J."/>
            <person name="Symeonidi A."/>
            <person name="Elias M."/>
            <person name="Eveleigh R.J."/>
            <person name="Herman E.K."/>
            <person name="Klute M.J."/>
            <person name="Nakayama T."/>
            <person name="Obornik M."/>
            <person name="Reyes-Prieto A."/>
            <person name="Armbrust E.V."/>
            <person name="Aves S.J."/>
            <person name="Beiko R.G."/>
            <person name="Coutinho P."/>
            <person name="Dacks J.B."/>
            <person name="Durnford D.G."/>
            <person name="Fast N.M."/>
            <person name="Green B.R."/>
            <person name="Grisdale C.J."/>
            <person name="Hempel F."/>
            <person name="Henrissat B."/>
            <person name="Hoppner M.P."/>
            <person name="Ishida K."/>
            <person name="Kim E."/>
            <person name="Koreny L."/>
            <person name="Kroth P.G."/>
            <person name="Liu Y."/>
            <person name="Malik S.B."/>
            <person name="Maier U.G."/>
            <person name="McRose D."/>
            <person name="Mock T."/>
            <person name="Neilson J.A."/>
            <person name="Onodera N.T."/>
            <person name="Poole A.M."/>
            <person name="Pritham E.J."/>
            <person name="Richards T.A."/>
            <person name="Rocap G."/>
            <person name="Roy S.W."/>
            <person name="Sarai C."/>
            <person name="Schaack S."/>
            <person name="Shirato S."/>
            <person name="Slamovits C.H."/>
            <person name="Spencer D.F."/>
            <person name="Suzuki S."/>
            <person name="Worden A.Z."/>
            <person name="Zauner S."/>
            <person name="Barry K."/>
            <person name="Bell C."/>
            <person name="Bharti A.K."/>
            <person name="Crow J.A."/>
            <person name="Grimwood J."/>
            <person name="Kramer R."/>
            <person name="Lindquist E."/>
            <person name="Lucas S."/>
            <person name="Salamov A."/>
            <person name="McFadden G.I."/>
            <person name="Lane C.E."/>
            <person name="Keeling P.J."/>
            <person name="Gray M.W."/>
            <person name="Grigoriev I.V."/>
            <person name="Archibald J.M."/>
        </authorList>
    </citation>
    <scope>NUCLEOTIDE SEQUENCE</scope>
    <source>
        <strain evidence="1 3">CCMP2712</strain>
    </source>
</reference>
<protein>
    <submittedName>
        <fullName evidence="1 2">Uncharacterized protein</fullName>
    </submittedName>
</protein>
<reference evidence="2" key="3">
    <citation type="submission" date="2015-06" db="UniProtKB">
        <authorList>
            <consortium name="EnsemblProtists"/>
        </authorList>
    </citation>
    <scope>IDENTIFICATION</scope>
</reference>
<reference evidence="3" key="2">
    <citation type="submission" date="2012-11" db="EMBL/GenBank/DDBJ databases">
        <authorList>
            <person name="Kuo A."/>
            <person name="Curtis B.A."/>
            <person name="Tanifuji G."/>
            <person name="Burki F."/>
            <person name="Gruber A."/>
            <person name="Irimia M."/>
            <person name="Maruyama S."/>
            <person name="Arias M.C."/>
            <person name="Ball S.G."/>
            <person name="Gile G.H."/>
            <person name="Hirakawa Y."/>
            <person name="Hopkins J.F."/>
            <person name="Rensing S.A."/>
            <person name="Schmutz J."/>
            <person name="Symeonidi A."/>
            <person name="Elias M."/>
            <person name="Eveleigh R.J."/>
            <person name="Herman E.K."/>
            <person name="Klute M.J."/>
            <person name="Nakayama T."/>
            <person name="Obornik M."/>
            <person name="Reyes-Prieto A."/>
            <person name="Armbrust E.V."/>
            <person name="Aves S.J."/>
            <person name="Beiko R.G."/>
            <person name="Coutinho P."/>
            <person name="Dacks J.B."/>
            <person name="Durnford D.G."/>
            <person name="Fast N.M."/>
            <person name="Green B.R."/>
            <person name="Grisdale C."/>
            <person name="Hempe F."/>
            <person name="Henrissat B."/>
            <person name="Hoppner M.P."/>
            <person name="Ishida K.-I."/>
            <person name="Kim E."/>
            <person name="Koreny L."/>
            <person name="Kroth P.G."/>
            <person name="Liu Y."/>
            <person name="Malik S.-B."/>
            <person name="Maier U.G."/>
            <person name="McRose D."/>
            <person name="Mock T."/>
            <person name="Neilson J.A."/>
            <person name="Onodera N.T."/>
            <person name="Poole A.M."/>
            <person name="Pritham E.J."/>
            <person name="Richards T.A."/>
            <person name="Rocap G."/>
            <person name="Roy S.W."/>
            <person name="Sarai C."/>
            <person name="Schaack S."/>
            <person name="Shirato S."/>
            <person name="Slamovits C.H."/>
            <person name="Spencer D.F."/>
            <person name="Suzuki S."/>
            <person name="Worden A.Z."/>
            <person name="Zauner S."/>
            <person name="Barry K."/>
            <person name="Bell C."/>
            <person name="Bharti A.K."/>
            <person name="Crow J.A."/>
            <person name="Grimwood J."/>
            <person name="Kramer R."/>
            <person name="Lindquist E."/>
            <person name="Lucas S."/>
            <person name="Salamov A."/>
            <person name="McFadden G.I."/>
            <person name="Lane C.E."/>
            <person name="Keeling P.J."/>
            <person name="Gray M.W."/>
            <person name="Grigoriev I.V."/>
            <person name="Archibald J.M."/>
        </authorList>
    </citation>
    <scope>NUCLEOTIDE SEQUENCE</scope>
    <source>
        <strain evidence="3">CCMP2712</strain>
    </source>
</reference>
<dbReference type="AlphaFoldDB" id="L1INL6"/>
<proteinExistence type="predicted"/>
<dbReference type="HOGENOM" id="CLU_1352047_0_0_1"/>
<dbReference type="RefSeq" id="XP_005824385.1">
    <property type="nucleotide sequence ID" value="XM_005824328.1"/>
</dbReference>
<gene>
    <name evidence="1" type="ORF">GUITHDRAFT_154993</name>
</gene>
<evidence type="ECO:0000313" key="1">
    <source>
        <dbReference type="EMBL" id="EKX37405.1"/>
    </source>
</evidence>
<dbReference type="PaxDb" id="55529-EKX37405"/>
<organism evidence="1">
    <name type="scientific">Guillardia theta (strain CCMP2712)</name>
    <name type="common">Cryptophyte</name>
    <dbReference type="NCBI Taxonomy" id="905079"/>
    <lineage>
        <taxon>Eukaryota</taxon>
        <taxon>Cryptophyceae</taxon>
        <taxon>Pyrenomonadales</taxon>
        <taxon>Geminigeraceae</taxon>
        <taxon>Guillardia</taxon>
    </lineage>
</organism>
<dbReference type="GeneID" id="17294147"/>
<dbReference type="KEGG" id="gtt:GUITHDRAFT_154993"/>
<dbReference type="EnsemblProtists" id="EKX37405">
    <property type="protein sequence ID" value="EKX37405"/>
    <property type="gene ID" value="GUITHDRAFT_154993"/>
</dbReference>
<feature type="non-terminal residue" evidence="1">
    <location>
        <position position="203"/>
    </location>
</feature>